<accession>A0A0C9U4F0</accession>
<organism evidence="2 3">
    <name type="scientific">Sphaerobolus stellatus (strain SS14)</name>
    <dbReference type="NCBI Taxonomy" id="990650"/>
    <lineage>
        <taxon>Eukaryota</taxon>
        <taxon>Fungi</taxon>
        <taxon>Dikarya</taxon>
        <taxon>Basidiomycota</taxon>
        <taxon>Agaricomycotina</taxon>
        <taxon>Agaricomycetes</taxon>
        <taxon>Phallomycetidae</taxon>
        <taxon>Geastrales</taxon>
        <taxon>Sphaerobolaceae</taxon>
        <taxon>Sphaerobolus</taxon>
    </lineage>
</organism>
<evidence type="ECO:0000313" key="3">
    <source>
        <dbReference type="Proteomes" id="UP000054279"/>
    </source>
</evidence>
<sequence>MPPLFPSSLTLSFMKTLNSDSRLSSIIPPTRQRELPSAHSDQCSNCQPTPMATYHRLLLGHRSGMDCGEDQGTGGSDSAKGEEGGGREGGEGEKLAEKKWKQLEKDVSKTASKKKKRPQVPKSALTVVESDEEDGGREARIIAANHVDPIAN</sequence>
<proteinExistence type="predicted"/>
<dbReference type="AlphaFoldDB" id="A0A0C9U4F0"/>
<dbReference type="HOGENOM" id="CLU_1723520_0_0_1"/>
<evidence type="ECO:0000256" key="1">
    <source>
        <dbReference type="SAM" id="MobiDB-lite"/>
    </source>
</evidence>
<keyword evidence="3" id="KW-1185">Reference proteome</keyword>
<name>A0A0C9U4F0_SPHS4</name>
<gene>
    <name evidence="2" type="ORF">M422DRAFT_259680</name>
</gene>
<dbReference type="EMBL" id="KN837166">
    <property type="protein sequence ID" value="KIJ37813.1"/>
    <property type="molecule type" value="Genomic_DNA"/>
</dbReference>
<evidence type="ECO:0000313" key="2">
    <source>
        <dbReference type="EMBL" id="KIJ37813.1"/>
    </source>
</evidence>
<feature type="compositionally biased region" description="Basic and acidic residues" evidence="1">
    <location>
        <begin position="79"/>
        <end position="108"/>
    </location>
</feature>
<dbReference type="Proteomes" id="UP000054279">
    <property type="component" value="Unassembled WGS sequence"/>
</dbReference>
<feature type="region of interest" description="Disordered" evidence="1">
    <location>
        <begin position="62"/>
        <end position="135"/>
    </location>
</feature>
<reference evidence="2 3" key="1">
    <citation type="submission" date="2014-06" db="EMBL/GenBank/DDBJ databases">
        <title>Evolutionary Origins and Diversification of the Mycorrhizal Mutualists.</title>
        <authorList>
            <consortium name="DOE Joint Genome Institute"/>
            <consortium name="Mycorrhizal Genomics Consortium"/>
            <person name="Kohler A."/>
            <person name="Kuo A."/>
            <person name="Nagy L.G."/>
            <person name="Floudas D."/>
            <person name="Copeland A."/>
            <person name="Barry K.W."/>
            <person name="Cichocki N."/>
            <person name="Veneault-Fourrey C."/>
            <person name="LaButti K."/>
            <person name="Lindquist E.A."/>
            <person name="Lipzen A."/>
            <person name="Lundell T."/>
            <person name="Morin E."/>
            <person name="Murat C."/>
            <person name="Riley R."/>
            <person name="Ohm R."/>
            <person name="Sun H."/>
            <person name="Tunlid A."/>
            <person name="Henrissat B."/>
            <person name="Grigoriev I.V."/>
            <person name="Hibbett D.S."/>
            <person name="Martin F."/>
        </authorList>
    </citation>
    <scope>NUCLEOTIDE SEQUENCE [LARGE SCALE GENOMIC DNA]</scope>
    <source>
        <strain evidence="2 3">SS14</strain>
    </source>
</reference>
<protein>
    <submittedName>
        <fullName evidence="2">Uncharacterized protein</fullName>
    </submittedName>
</protein>